<keyword evidence="1" id="KW-0812">Transmembrane</keyword>
<evidence type="ECO:0000313" key="2">
    <source>
        <dbReference type="EMBL" id="MBL0848861.1"/>
    </source>
</evidence>
<keyword evidence="1" id="KW-1133">Transmembrane helix</keyword>
<protein>
    <recommendedName>
        <fullName evidence="4">Transmembrane protein</fullName>
    </recommendedName>
</protein>
<dbReference type="Proteomes" id="UP000736856">
    <property type="component" value="Unassembled WGS sequence"/>
</dbReference>
<name>A0A937DIY8_9HYPH</name>
<accession>A0A937DIY8</accession>
<proteinExistence type="predicted"/>
<dbReference type="AlphaFoldDB" id="A0A937DIY8"/>
<organism evidence="2 3">
    <name type="scientific">Candidatus Liberibacter ctenarytainae</name>
    <dbReference type="NCBI Taxonomy" id="2020335"/>
    <lineage>
        <taxon>Bacteria</taxon>
        <taxon>Pseudomonadati</taxon>
        <taxon>Pseudomonadota</taxon>
        <taxon>Alphaproteobacteria</taxon>
        <taxon>Hyphomicrobiales</taxon>
        <taxon>Rhizobiaceae</taxon>
        <taxon>Liberibacter</taxon>
    </lineage>
</organism>
<feature type="transmembrane region" description="Helical" evidence="1">
    <location>
        <begin position="45"/>
        <end position="63"/>
    </location>
</feature>
<evidence type="ECO:0000313" key="3">
    <source>
        <dbReference type="Proteomes" id="UP000736856"/>
    </source>
</evidence>
<keyword evidence="1" id="KW-0472">Membrane</keyword>
<evidence type="ECO:0000256" key="1">
    <source>
        <dbReference type="SAM" id="Phobius"/>
    </source>
</evidence>
<gene>
    <name evidence="2" type="ORF">EU981_01995</name>
</gene>
<dbReference type="EMBL" id="SEOL01000003">
    <property type="protein sequence ID" value="MBL0848861.1"/>
    <property type="molecule type" value="Genomic_DNA"/>
</dbReference>
<comment type="caution">
    <text evidence="2">The sequence shown here is derived from an EMBL/GenBank/DDBJ whole genome shotgun (WGS) entry which is preliminary data.</text>
</comment>
<sequence length="66" mass="7892">MGDMQSVPKSRRIWLASNKETRLYCRSWRRKQSFPISVIKKNDHIFYMLMALFFSVGFLLAMFDVV</sequence>
<evidence type="ECO:0008006" key="4">
    <source>
        <dbReference type="Google" id="ProtNLM"/>
    </source>
</evidence>
<reference evidence="2" key="1">
    <citation type="submission" date="2019-02" db="EMBL/GenBank/DDBJ databases">
        <title>A novel Candidatus Liberibacter species associated with the New Zealand native fuchsia psyllid, Ctenarytaina fuchsiae.</title>
        <authorList>
            <person name="Thompson S.M."/>
            <person name="Jorgensen N."/>
            <person name="David C."/>
            <person name="Bulman S.R."/>
            <person name="Smith G.R."/>
        </authorList>
    </citation>
    <scope>NUCLEOTIDE SEQUENCE</scope>
    <source>
        <strain evidence="2">Oxford</strain>
    </source>
</reference>